<feature type="domain" description="NlpC/P60" evidence="5">
    <location>
        <begin position="180"/>
        <end position="345"/>
    </location>
</feature>
<evidence type="ECO:0000313" key="6">
    <source>
        <dbReference type="EMBL" id="MFD1152507.1"/>
    </source>
</evidence>
<evidence type="ECO:0000256" key="3">
    <source>
        <dbReference type="ARBA" id="ARBA00022801"/>
    </source>
</evidence>
<protein>
    <submittedName>
        <fullName evidence="6">NlpC/P60 family protein</fullName>
    </submittedName>
</protein>
<evidence type="ECO:0000256" key="1">
    <source>
        <dbReference type="ARBA" id="ARBA00007074"/>
    </source>
</evidence>
<dbReference type="EMBL" id="JBHTLK010000413">
    <property type="protein sequence ID" value="MFD1152507.1"/>
    <property type="molecule type" value="Genomic_DNA"/>
</dbReference>
<sequence>MKRGSARPALAAAAVVVALVVGVVVWWPTEDAAVVPPAVGHVEAPIPAESHVAPVADLVYERLAQPARTVVRDRAGTVVATFTDDARTAVLDGPRRTFSEPKATSATIDTAAWVRLLPRPWQAGAETSDWFRSWFDEARADTSPDVLAVATEYLVDAPAKTDAEGVRFRGDASFGPVKSSGAGRQEQSDFYDYLGVPWDFPNGVTGRPDDSRYGSVDCSGYVRLVFGYRLGMPLLGTNTAGPGIPRRAFAISQFGPGVQLVADERRRATDYGILQPGDLVFFEVEDDPETLDHVGIYFGLDSDGHHRFISSRERINGPTLGDVGGTSLLDDGGHYSTSWRSARRL</sequence>
<dbReference type="Gene3D" id="3.90.1720.10">
    <property type="entry name" value="endopeptidase domain like (from Nostoc punctiforme)"/>
    <property type="match status" value="1"/>
</dbReference>
<keyword evidence="7" id="KW-1185">Reference proteome</keyword>
<dbReference type="Pfam" id="PF00877">
    <property type="entry name" value="NLPC_P60"/>
    <property type="match status" value="1"/>
</dbReference>
<evidence type="ECO:0000313" key="7">
    <source>
        <dbReference type="Proteomes" id="UP001597168"/>
    </source>
</evidence>
<dbReference type="InterPro" id="IPR038765">
    <property type="entry name" value="Papain-like_cys_pep_sf"/>
</dbReference>
<comment type="caution">
    <text evidence="6">The sequence shown here is derived from an EMBL/GenBank/DDBJ whole genome shotgun (WGS) entry which is preliminary data.</text>
</comment>
<evidence type="ECO:0000256" key="2">
    <source>
        <dbReference type="ARBA" id="ARBA00022670"/>
    </source>
</evidence>
<organism evidence="6 7">
    <name type="scientific">Saccharothrix hoggarensis</name>
    <dbReference type="NCBI Taxonomy" id="913853"/>
    <lineage>
        <taxon>Bacteria</taxon>
        <taxon>Bacillati</taxon>
        <taxon>Actinomycetota</taxon>
        <taxon>Actinomycetes</taxon>
        <taxon>Pseudonocardiales</taxon>
        <taxon>Pseudonocardiaceae</taxon>
        <taxon>Saccharothrix</taxon>
    </lineage>
</organism>
<evidence type="ECO:0000256" key="4">
    <source>
        <dbReference type="ARBA" id="ARBA00022807"/>
    </source>
</evidence>
<comment type="similarity">
    <text evidence="1">Belongs to the peptidase C40 family.</text>
</comment>
<gene>
    <name evidence="6" type="ORF">ACFQ3T_35670</name>
</gene>
<evidence type="ECO:0000259" key="5">
    <source>
        <dbReference type="PROSITE" id="PS51935"/>
    </source>
</evidence>
<keyword evidence="3" id="KW-0378">Hydrolase</keyword>
<name>A0ABW3R605_9PSEU</name>
<dbReference type="SUPFAM" id="SSF54001">
    <property type="entry name" value="Cysteine proteinases"/>
    <property type="match status" value="1"/>
</dbReference>
<accession>A0ABW3R605</accession>
<keyword evidence="2" id="KW-0645">Protease</keyword>
<keyword evidence="4" id="KW-0788">Thiol protease</keyword>
<dbReference type="RefSeq" id="WP_380730411.1">
    <property type="nucleotide sequence ID" value="NZ_JBHTLK010000413.1"/>
</dbReference>
<dbReference type="Proteomes" id="UP001597168">
    <property type="component" value="Unassembled WGS sequence"/>
</dbReference>
<dbReference type="InterPro" id="IPR000064">
    <property type="entry name" value="NLP_P60_dom"/>
</dbReference>
<reference evidence="7" key="1">
    <citation type="journal article" date="2019" name="Int. J. Syst. Evol. Microbiol.">
        <title>The Global Catalogue of Microorganisms (GCM) 10K type strain sequencing project: providing services to taxonomists for standard genome sequencing and annotation.</title>
        <authorList>
            <consortium name="The Broad Institute Genomics Platform"/>
            <consortium name="The Broad Institute Genome Sequencing Center for Infectious Disease"/>
            <person name="Wu L."/>
            <person name="Ma J."/>
        </authorList>
    </citation>
    <scope>NUCLEOTIDE SEQUENCE [LARGE SCALE GENOMIC DNA]</scope>
    <source>
        <strain evidence="7">CCUG 60214</strain>
    </source>
</reference>
<dbReference type="PROSITE" id="PS51935">
    <property type="entry name" value="NLPC_P60"/>
    <property type="match status" value="1"/>
</dbReference>
<proteinExistence type="inferred from homology"/>